<feature type="transmembrane region" description="Helical" evidence="1">
    <location>
        <begin position="6"/>
        <end position="31"/>
    </location>
</feature>
<keyword evidence="1" id="KW-1133">Transmembrane helix</keyword>
<feature type="transmembrane region" description="Helical" evidence="1">
    <location>
        <begin position="62"/>
        <end position="84"/>
    </location>
</feature>
<name>A0A1N6H5I0_9MICO</name>
<keyword evidence="3" id="KW-1185">Reference proteome</keyword>
<gene>
    <name evidence="2" type="ORF">SAMN05443544_2902</name>
</gene>
<evidence type="ECO:0000256" key="1">
    <source>
        <dbReference type="SAM" id="Phobius"/>
    </source>
</evidence>
<organism evidence="2 3">
    <name type="scientific">Agromyces cerinus subsp. cerinus</name>
    <dbReference type="NCBI Taxonomy" id="232089"/>
    <lineage>
        <taxon>Bacteria</taxon>
        <taxon>Bacillati</taxon>
        <taxon>Actinomycetota</taxon>
        <taxon>Actinomycetes</taxon>
        <taxon>Micrococcales</taxon>
        <taxon>Microbacteriaceae</taxon>
        <taxon>Agromyces</taxon>
    </lineage>
</organism>
<dbReference type="EMBL" id="FSRJ01000004">
    <property type="protein sequence ID" value="SIO14945.1"/>
    <property type="molecule type" value="Genomic_DNA"/>
</dbReference>
<keyword evidence="1" id="KW-0472">Membrane</keyword>
<dbReference type="OrthoDB" id="3388334at2"/>
<dbReference type="AlphaFoldDB" id="A0A1N6H5I0"/>
<reference evidence="3" key="1">
    <citation type="submission" date="2016-11" db="EMBL/GenBank/DDBJ databases">
        <authorList>
            <person name="Varghese N."/>
            <person name="Submissions S."/>
        </authorList>
    </citation>
    <scope>NUCLEOTIDE SEQUENCE [LARGE SCALE GENOMIC DNA]</scope>
    <source>
        <strain evidence="3">DSM 8595</strain>
    </source>
</reference>
<dbReference type="Proteomes" id="UP000184699">
    <property type="component" value="Unassembled WGS sequence"/>
</dbReference>
<sequence length="201" mass="20487">MIHFDVIADVITWSALVISLVAAAALSVLAYLRPRRAYIWFAAGSLGVALLAAASASGPAQFGLAPLVTVLGLTVAVFGGSPAASTALDLAMGGTVAPGLHGGIIVAEKRSADEEHRGVQSAVKREVLRGGLTIGVLERVASAGAIIAGFPEALAIVVAIKGVGRFTELEAPEARERFIIGTFASLIWACAGALVVHLALR</sequence>
<dbReference type="STRING" id="232089.SAMN05443544_2902"/>
<feature type="transmembrane region" description="Helical" evidence="1">
    <location>
        <begin position="38"/>
        <end position="56"/>
    </location>
</feature>
<protein>
    <submittedName>
        <fullName evidence="2">Uncharacterized protein</fullName>
    </submittedName>
</protein>
<dbReference type="RefSeq" id="WP_074261075.1">
    <property type="nucleotide sequence ID" value="NZ_FSRJ01000004.1"/>
</dbReference>
<proteinExistence type="predicted"/>
<evidence type="ECO:0000313" key="3">
    <source>
        <dbReference type="Proteomes" id="UP000184699"/>
    </source>
</evidence>
<accession>A0A1N6H5I0</accession>
<feature type="transmembrane region" description="Helical" evidence="1">
    <location>
        <begin position="178"/>
        <end position="200"/>
    </location>
</feature>
<keyword evidence="1" id="KW-0812">Transmembrane</keyword>
<evidence type="ECO:0000313" key="2">
    <source>
        <dbReference type="EMBL" id="SIO14945.1"/>
    </source>
</evidence>